<dbReference type="InterPro" id="IPR027417">
    <property type="entry name" value="P-loop_NTPase"/>
</dbReference>
<dbReference type="RefSeq" id="WP_127153397.1">
    <property type="nucleotide sequence ID" value="NZ_CP029042.1"/>
</dbReference>
<feature type="region of interest" description="Disordered" evidence="1">
    <location>
        <begin position="461"/>
        <end position="549"/>
    </location>
</feature>
<feature type="compositionally biased region" description="Basic and acidic residues" evidence="1">
    <location>
        <begin position="1531"/>
        <end position="1540"/>
    </location>
</feature>
<evidence type="ECO:0000256" key="1">
    <source>
        <dbReference type="SAM" id="MobiDB-lite"/>
    </source>
</evidence>
<protein>
    <submittedName>
        <fullName evidence="2">Uncharacterized protein</fullName>
    </submittedName>
</protein>
<feature type="compositionally biased region" description="Low complexity" evidence="1">
    <location>
        <begin position="630"/>
        <end position="641"/>
    </location>
</feature>
<feature type="compositionally biased region" description="Basic and acidic residues" evidence="1">
    <location>
        <begin position="642"/>
        <end position="651"/>
    </location>
</feature>
<accession>A0A3Q9KDB0</accession>
<organism evidence="2 3">
    <name type="scientific">Streptomyces lydicus</name>
    <dbReference type="NCBI Taxonomy" id="47763"/>
    <lineage>
        <taxon>Bacteria</taxon>
        <taxon>Bacillati</taxon>
        <taxon>Actinomycetota</taxon>
        <taxon>Actinomycetes</taxon>
        <taxon>Kitasatosporales</taxon>
        <taxon>Streptomycetaceae</taxon>
        <taxon>Streptomyces</taxon>
    </lineage>
</organism>
<proteinExistence type="predicted"/>
<reference evidence="2 3" key="1">
    <citation type="submission" date="2018-04" db="EMBL/GenBank/DDBJ databases">
        <title>Complete genome sequences of Streptomyces lydicus strain WYEC and characterization of antagonistic properties of biological control agents.</title>
        <authorList>
            <person name="Mariita R.M."/>
            <person name="Sello J.K."/>
        </authorList>
    </citation>
    <scope>NUCLEOTIDE SEQUENCE [LARGE SCALE GENOMIC DNA]</scope>
    <source>
        <strain evidence="2 3">WYEC 108</strain>
    </source>
</reference>
<dbReference type="Proteomes" id="UP000275579">
    <property type="component" value="Chromosome"/>
</dbReference>
<dbReference type="EMBL" id="CP029042">
    <property type="protein sequence ID" value="AZS74586.1"/>
    <property type="molecule type" value="Genomic_DNA"/>
</dbReference>
<dbReference type="SUPFAM" id="SSF52540">
    <property type="entry name" value="P-loop containing nucleoside triphosphate hydrolases"/>
    <property type="match status" value="1"/>
</dbReference>
<feature type="region of interest" description="Disordered" evidence="1">
    <location>
        <begin position="1518"/>
        <end position="1540"/>
    </location>
</feature>
<feature type="compositionally biased region" description="Basic and acidic residues" evidence="1">
    <location>
        <begin position="561"/>
        <end position="575"/>
    </location>
</feature>
<sequence>MQDRYHVIAGPPMSPGGVSVEGLGALAAALNALDQPAAAALDNLQADMVELAFNSLAPKDRQRLLGRTGIRMAAPRRAGSALCRDVLARLRREARQHSCTCGVMALTQTVMNDVSRAALAQSGAASDPVLRWGATLVRAAVFAWCNASVADAFVLVWAADRDWFGAEEAGTAETQRLDAVRAAARSVVEANEDFALGLHEAYGGSGRKERQSATGQDRPAGAGRTGADATASDAVAPSSPAPDRPLPDQRAAHTSVWDDPVPDPPAAVTEASGPADGADPEEVCRRLEFTLAEAGRAVRRVTVAVEDGRPPAAADLTPLTGLRAVFDSARTVLDAAGIAGGPLRLEDMARAAYAHRMERDRDRVARAALRDLPAISCREDSPAVSAAEAVRSVARRLLDIPVWGETERRESAALTALADLVRLGRQAAAAAEILALQERVVRVLPACATAAVMAYELTLPGPAEVRSGPESSEPAGAASDRDAVADLPGTPYGGAREATASRACAQDAAESMQRGGTGDAVADAAGPAAGPARGEHVGAAPTEDSVEGTVKCPAQDAAQDAAKEPAGDAETGRDAVPEAVTLPETDSSESPPAEAPDAAPRPTPVFAGDEAAAADSHPATVRTAPAVEHTVTVPTGTVGTPHDTEPLKEEADQGDDTASAGRVLARLVAERRFGLAHHVARAAGRPEPQAAALRLAGATALLTSGTSHGARLVADLLQRQSEFVGEDVEGNELVLLPALLRAALVTGDHLAGAQLKVMVPRLPDALGEVAAAVADRALSGALLIASPLVVIADASETEARLRELREQCGTVTAPQRLRFARATEIAKRWLAPDDGLLGSMLTAVLNNDRDALPAVREKAERLSKPSEINSEIDRMDREYRPSSGKPLQGSGRRDLVHIVERAVGLAKEWCLVADRARRGGRSEGNRAAKEISSLRQSMLARRDAVLTELERPAGRSGTAATAAAWAARSAMEELFALLSGGTGTVPPGSGADPELVLDAELLKVCDTAAEQPSLDGLLTAADRGWEEALRERLDRDAFTAARTMVELAARGALPASEGEAFGPQRLAEIEELETTRRTALRAEHDELVTELHRAQAEGAVTDDQDLRLQELLADARTHLDDTGHHDLIDVRRALETVRADLPMHRQEAADRIRARLDALDLPADERAQVLRHLDTGGLATAADLVYFLEIGEPVPEIEAGESHLTEFFPVVPEGLPKGIDHELVAMVRSGGKHPTVPVLDYGNLSSDEAALAADALNDWRELGATEAKDRPKAPAGRKLLPALKLLGYDAESARSLEELSPHRREYRFFEASGVEVNGRAKVPAFGSQIKEQGGNLRVLMLWGRPPAEVVMSLASRDTSETSLLVVYFGTLGREARAELAAGSDRLQPLLVVDDAALAYLAARGNRQASTATQTLLPFSGVNPYIREKRGRIGGEMFYGRDAERKSILDPRGTQVIFGGRGLGKSALLSDAGERFMDQRPGFHQSVYLNLDQENIGKGSSLGPEALWSVLDRELTDAQVLGRPQGRKSRKDRSERVREGTRSWLDGDSRRRLLILLDECDQFFEADAPRFDQTKKLKGLGSDTKDRAKVVFAGLHSVQRFSKLASNGPFGHLAQTPKVIGPLAPQFAADLLVEPMRALGFEFDDVDLVNRVLGYCSYQPFLLQMFGHRLVEVMHRKRARRGAEGPPYTVRVTDIEAVESDAALRTGISAAFKDTLSLDHRYDVIANVLAYQARNHGLEVRLSDAELREECETYWREGFRQLDTEGFRAYLSEMVGLGVLAPNHEGQGWHLRGPNALRMIGTSHEVETRLVRAEQDCKLEESIVLEGRPELPDGRPAPLTITQLDDLLGERANQTRVVLGTPATGVGDVGDTLRAVAGRIADWQLPPIGKPSVFKQELTGGNPRERRVLISDFARYPAKPETCREAVDLADALLPGTPGVTRAVVLVTDTGQLDLWRVLLTGEEHTTAVPVVLRRHDRRSLRGWAQRTEVFNTDERLDRLYTLTGGWPLLVDRAHQLYGELGDPEEVLRRLAGMRTDRSAARAFVEATGMYADPMLAAGYRSIVEAFEGDPADRESVVTAIVYKTGDEAEARWVFACLDALQVFDHEDEAQLRLEPLLRHCVELGE</sequence>
<feature type="compositionally biased region" description="Low complexity" evidence="1">
    <location>
        <begin position="583"/>
        <end position="600"/>
    </location>
</feature>
<feature type="compositionally biased region" description="Low complexity" evidence="1">
    <location>
        <begin position="217"/>
        <end position="238"/>
    </location>
</feature>
<evidence type="ECO:0000313" key="3">
    <source>
        <dbReference type="Proteomes" id="UP000275579"/>
    </source>
</evidence>
<gene>
    <name evidence="2" type="ORF">DDE74_29810</name>
</gene>
<name>A0A3Q9KDB0_9ACTN</name>
<evidence type="ECO:0000313" key="2">
    <source>
        <dbReference type="EMBL" id="AZS74586.1"/>
    </source>
</evidence>
<feature type="region of interest" description="Disordered" evidence="1">
    <location>
        <begin position="582"/>
        <end position="658"/>
    </location>
</feature>
<feature type="compositionally biased region" description="Low complexity" evidence="1">
    <location>
        <begin position="519"/>
        <end position="532"/>
    </location>
</feature>
<feature type="region of interest" description="Disordered" evidence="1">
    <location>
        <begin position="556"/>
        <end position="575"/>
    </location>
</feature>
<feature type="region of interest" description="Disordered" evidence="1">
    <location>
        <begin position="202"/>
        <end position="279"/>
    </location>
</feature>